<dbReference type="CDD" id="cd00383">
    <property type="entry name" value="trans_reg_C"/>
    <property type="match status" value="1"/>
</dbReference>
<dbReference type="GO" id="GO:0000160">
    <property type="term" value="P:phosphorelay signal transduction system"/>
    <property type="evidence" value="ECO:0007669"/>
    <property type="project" value="InterPro"/>
</dbReference>
<feature type="domain" description="OmpR/PhoB-type" evidence="6">
    <location>
        <begin position="122"/>
        <end position="227"/>
    </location>
</feature>
<dbReference type="SMART" id="SM00862">
    <property type="entry name" value="Trans_reg_C"/>
    <property type="match status" value="1"/>
</dbReference>
<reference evidence="7 8" key="1">
    <citation type="journal article" date="2009" name="Int. J. Syst. Evol. Microbiol.">
        <title>Paenibacillus contaminans sp. nov., isolated from a contaminated laboratory plate.</title>
        <authorList>
            <person name="Chou J.H."/>
            <person name="Lee J.H."/>
            <person name="Lin M.C."/>
            <person name="Chang P.S."/>
            <person name="Arun A.B."/>
            <person name="Young C.C."/>
            <person name="Chen W.M."/>
        </authorList>
    </citation>
    <scope>NUCLEOTIDE SEQUENCE [LARGE SCALE GENOMIC DNA]</scope>
    <source>
        <strain evidence="7 8">CKOBP-6</strain>
    </source>
</reference>
<proteinExistence type="predicted"/>
<evidence type="ECO:0000256" key="4">
    <source>
        <dbReference type="PROSITE-ProRule" id="PRU01091"/>
    </source>
</evidence>
<feature type="DNA-binding region" description="OmpR/PhoB-type" evidence="4">
    <location>
        <begin position="122"/>
        <end position="227"/>
    </location>
</feature>
<accession>A0A329MTX4</accession>
<keyword evidence="8" id="KW-1185">Reference proteome</keyword>
<dbReference type="Pfam" id="PF00498">
    <property type="entry name" value="FHA"/>
    <property type="match status" value="1"/>
</dbReference>
<sequence length="236" mass="26793">MEPFASLYVMRGDPDQAGVRLDLASEETVVGRPSNDYIPDIPIANAFISRRHFMVRQEEGTAVLYDLGSKHGTEIAGKPLEPYKPYRLQESDLISLAKGTVVMHFAYAFTDYTLELETRSLLTRLQLAQTPVMLEKEKRECYMSGKRIAMSEKEWLLFELLYEHAGELVPIPALKKNVWPERVSPDDDVPDVGIEELNALVYRVRKKIDSPYCAIKTVRGVGYIYEENGEASEESV</sequence>
<dbReference type="PANTHER" id="PTHR23308">
    <property type="entry name" value="NUCLEAR INHIBITOR OF PROTEIN PHOSPHATASE-1"/>
    <property type="match status" value="1"/>
</dbReference>
<dbReference type="CDD" id="cd00060">
    <property type="entry name" value="FHA"/>
    <property type="match status" value="1"/>
</dbReference>
<keyword evidence="1" id="KW-0805">Transcription regulation</keyword>
<name>A0A329MTX4_9BACL</name>
<dbReference type="GO" id="GO:0006355">
    <property type="term" value="P:regulation of DNA-templated transcription"/>
    <property type="evidence" value="ECO:0007669"/>
    <property type="project" value="InterPro"/>
</dbReference>
<dbReference type="InterPro" id="IPR000253">
    <property type="entry name" value="FHA_dom"/>
</dbReference>
<feature type="domain" description="FHA" evidence="5">
    <location>
        <begin position="28"/>
        <end position="80"/>
    </location>
</feature>
<dbReference type="RefSeq" id="WP_113029535.1">
    <property type="nucleotide sequence ID" value="NZ_QMFB01000001.1"/>
</dbReference>
<evidence type="ECO:0000256" key="1">
    <source>
        <dbReference type="ARBA" id="ARBA00023015"/>
    </source>
</evidence>
<dbReference type="PROSITE" id="PS51755">
    <property type="entry name" value="OMPR_PHOB"/>
    <property type="match status" value="1"/>
</dbReference>
<gene>
    <name evidence="7" type="ORF">DQG23_00860</name>
</gene>
<dbReference type="OrthoDB" id="1683123at2"/>
<keyword evidence="3" id="KW-0804">Transcription</keyword>
<keyword evidence="2 4" id="KW-0238">DNA-binding</keyword>
<dbReference type="InterPro" id="IPR050923">
    <property type="entry name" value="Cell_Proc_Reg/RNA_Proc"/>
</dbReference>
<evidence type="ECO:0000256" key="3">
    <source>
        <dbReference type="ARBA" id="ARBA00023163"/>
    </source>
</evidence>
<evidence type="ECO:0000259" key="5">
    <source>
        <dbReference type="PROSITE" id="PS50006"/>
    </source>
</evidence>
<dbReference type="Pfam" id="PF00486">
    <property type="entry name" value="Trans_reg_C"/>
    <property type="match status" value="1"/>
</dbReference>
<dbReference type="SUPFAM" id="SSF46894">
    <property type="entry name" value="C-terminal effector domain of the bipartite response regulators"/>
    <property type="match status" value="1"/>
</dbReference>
<evidence type="ECO:0000259" key="6">
    <source>
        <dbReference type="PROSITE" id="PS51755"/>
    </source>
</evidence>
<dbReference type="GO" id="GO:0003677">
    <property type="term" value="F:DNA binding"/>
    <property type="evidence" value="ECO:0007669"/>
    <property type="project" value="UniProtKB-UniRule"/>
</dbReference>
<evidence type="ECO:0000313" key="7">
    <source>
        <dbReference type="EMBL" id="RAV23425.1"/>
    </source>
</evidence>
<dbReference type="InterPro" id="IPR008984">
    <property type="entry name" value="SMAD_FHA_dom_sf"/>
</dbReference>
<evidence type="ECO:0000256" key="2">
    <source>
        <dbReference type="ARBA" id="ARBA00023125"/>
    </source>
</evidence>
<dbReference type="Gene3D" id="1.10.10.10">
    <property type="entry name" value="Winged helix-like DNA-binding domain superfamily/Winged helix DNA-binding domain"/>
    <property type="match status" value="1"/>
</dbReference>
<dbReference type="InterPro" id="IPR036388">
    <property type="entry name" value="WH-like_DNA-bd_sf"/>
</dbReference>
<organism evidence="7 8">
    <name type="scientific">Paenibacillus contaminans</name>
    <dbReference type="NCBI Taxonomy" id="450362"/>
    <lineage>
        <taxon>Bacteria</taxon>
        <taxon>Bacillati</taxon>
        <taxon>Bacillota</taxon>
        <taxon>Bacilli</taxon>
        <taxon>Bacillales</taxon>
        <taxon>Paenibacillaceae</taxon>
        <taxon>Paenibacillus</taxon>
    </lineage>
</organism>
<dbReference type="SUPFAM" id="SSF49879">
    <property type="entry name" value="SMAD/FHA domain"/>
    <property type="match status" value="1"/>
</dbReference>
<protein>
    <submittedName>
        <fullName evidence="7">Transcriptional regulator</fullName>
    </submittedName>
</protein>
<dbReference type="Gene3D" id="2.60.200.20">
    <property type="match status" value="1"/>
</dbReference>
<dbReference type="InterPro" id="IPR016032">
    <property type="entry name" value="Sig_transdc_resp-reg_C-effctor"/>
</dbReference>
<evidence type="ECO:0000313" key="8">
    <source>
        <dbReference type="Proteomes" id="UP000250369"/>
    </source>
</evidence>
<dbReference type="Proteomes" id="UP000250369">
    <property type="component" value="Unassembled WGS sequence"/>
</dbReference>
<dbReference type="InterPro" id="IPR001867">
    <property type="entry name" value="OmpR/PhoB-type_DNA-bd"/>
</dbReference>
<comment type="caution">
    <text evidence="7">The sequence shown here is derived from an EMBL/GenBank/DDBJ whole genome shotgun (WGS) entry which is preliminary data.</text>
</comment>
<dbReference type="PROSITE" id="PS50006">
    <property type="entry name" value="FHA_DOMAIN"/>
    <property type="match status" value="1"/>
</dbReference>
<dbReference type="SMART" id="SM00240">
    <property type="entry name" value="FHA"/>
    <property type="match status" value="1"/>
</dbReference>
<dbReference type="EMBL" id="QMFB01000001">
    <property type="protein sequence ID" value="RAV23425.1"/>
    <property type="molecule type" value="Genomic_DNA"/>
</dbReference>
<dbReference type="AlphaFoldDB" id="A0A329MTX4"/>